<dbReference type="RefSeq" id="WP_096491052.1">
    <property type="nucleotide sequence ID" value="NZ_CP023445.1"/>
</dbReference>
<sequence length="266" mass="28472">MELPAAWWRPDPLRGVEDVPWRALSGGRGVDDLLKAAAEGEPGACDGLAARLLDQDTVSEATVRAVPFLVELGAGYKVPADTRDRVIFLLAAIALAGAGFTEGGTRRTRRRWNRLGRELPRRQPDLITQARQAVAEGAPKVFDSLGLAEVACSMALAIAVPEAAPQHVVDVAHGIAFAGSFPEPLQESAVVALHLVHGWECDESWVYAIAQGDPELLRAYEEGAFPPYQPSVVTLQLLGFRYAFLAAYGQEGVLGMDLLGGEPVTP</sequence>
<dbReference type="AlphaFoldDB" id="A0A290YZ26"/>
<evidence type="ECO:0000313" key="1">
    <source>
        <dbReference type="EMBL" id="ATE52007.1"/>
    </source>
</evidence>
<name>A0A290YZ26_9PSEU</name>
<reference evidence="1" key="1">
    <citation type="submission" date="2017-09" db="EMBL/GenBank/DDBJ databases">
        <title>Complete Genome Sequence of ansamitocin-producing Bacterium Actinosynnema pretiosum X47.</title>
        <authorList>
            <person name="Cao G."/>
            <person name="Zong G."/>
            <person name="Zhong C."/>
            <person name="Fu J."/>
        </authorList>
    </citation>
    <scope>NUCLEOTIDE SEQUENCE [LARGE SCALE GENOMIC DNA]</scope>
    <source>
        <strain evidence="1">X47</strain>
    </source>
</reference>
<organism evidence="1 2">
    <name type="scientific">Actinosynnema pretiosum</name>
    <dbReference type="NCBI Taxonomy" id="42197"/>
    <lineage>
        <taxon>Bacteria</taxon>
        <taxon>Bacillati</taxon>
        <taxon>Actinomycetota</taxon>
        <taxon>Actinomycetes</taxon>
        <taxon>Pseudonocardiales</taxon>
        <taxon>Pseudonocardiaceae</taxon>
        <taxon>Actinosynnema</taxon>
    </lineage>
</organism>
<evidence type="ECO:0000313" key="2">
    <source>
        <dbReference type="Proteomes" id="UP000218505"/>
    </source>
</evidence>
<dbReference type="KEGG" id="apre:CNX65_00815"/>
<protein>
    <submittedName>
        <fullName evidence="1">Uncharacterized protein</fullName>
    </submittedName>
</protein>
<dbReference type="EMBL" id="CP023445">
    <property type="protein sequence ID" value="ATE52007.1"/>
    <property type="molecule type" value="Genomic_DNA"/>
</dbReference>
<accession>A0A290YZ26</accession>
<gene>
    <name evidence="1" type="ORF">CNX65_00815</name>
</gene>
<proteinExistence type="predicted"/>
<dbReference type="Proteomes" id="UP000218505">
    <property type="component" value="Chromosome"/>
</dbReference>
<keyword evidence="2" id="KW-1185">Reference proteome</keyword>